<accession>T1B4J0</accession>
<dbReference type="NCBIfam" id="NF040570">
    <property type="entry name" value="guided_TnpB"/>
    <property type="match status" value="1"/>
</dbReference>
<sequence>MTEFTAAAIERAYRVRLRLKQAQERQLLRLFGARRFVWNWALRRKDEAWRADGTKLNAVSLSREFTQLKAAPATAWLAELPREPFGQTLRDFDKAWSNFFAGRAKRPRRKKYGTVMSARFTLDQRRAQVDTDTGHVQLDGVGRVRFRVTEAMAGRLRSVTVSRDAAGRWFGCFSADGVPEPVSPPASVEAIGIDLGLKDAAVMHDGLASRKVAAPKHLAAQLRRLRRYQRSYCRQRDAALVRQGLDPAKRIPKGTRIAVSNRMR</sequence>
<dbReference type="EMBL" id="AUZX01005440">
    <property type="protein sequence ID" value="EQD67886.1"/>
    <property type="molecule type" value="Genomic_DNA"/>
</dbReference>
<proteinExistence type="predicted"/>
<evidence type="ECO:0000259" key="1">
    <source>
        <dbReference type="Pfam" id="PF12323"/>
    </source>
</evidence>
<reference evidence="2" key="2">
    <citation type="journal article" date="2014" name="ISME J.">
        <title>Microbial stratification in low pH oxic and suboxic macroscopic growths along an acid mine drainage.</title>
        <authorList>
            <person name="Mendez-Garcia C."/>
            <person name="Mesa V."/>
            <person name="Sprenger R.R."/>
            <person name="Richter M."/>
            <person name="Diez M.S."/>
            <person name="Solano J."/>
            <person name="Bargiela R."/>
            <person name="Golyshina O.V."/>
            <person name="Manteca A."/>
            <person name="Ramos J.L."/>
            <person name="Gallego J.R."/>
            <person name="Llorente I."/>
            <person name="Martins Dos Santos V.A."/>
            <person name="Jensen O.N."/>
            <person name="Pelaez A.I."/>
            <person name="Sanchez J."/>
            <person name="Ferrer M."/>
        </authorList>
    </citation>
    <scope>NUCLEOTIDE SEQUENCE</scope>
</reference>
<evidence type="ECO:0000313" key="2">
    <source>
        <dbReference type="EMBL" id="EQD67886.1"/>
    </source>
</evidence>
<feature type="domain" description="Transposase putative helix-turn-helix" evidence="1">
    <location>
        <begin position="10"/>
        <end position="53"/>
    </location>
</feature>
<name>T1B4J0_9ZZZZ</name>
<feature type="non-terminal residue" evidence="2">
    <location>
        <position position="264"/>
    </location>
</feature>
<reference evidence="2" key="1">
    <citation type="submission" date="2013-08" db="EMBL/GenBank/DDBJ databases">
        <authorList>
            <person name="Mendez C."/>
            <person name="Richter M."/>
            <person name="Ferrer M."/>
            <person name="Sanchez J."/>
        </authorList>
    </citation>
    <scope>NUCLEOTIDE SEQUENCE</scope>
</reference>
<dbReference type="InterPro" id="IPR021027">
    <property type="entry name" value="Transposase_put_HTH"/>
</dbReference>
<protein>
    <submittedName>
        <fullName evidence="2">Transposase, IS605 OrfB family</fullName>
    </submittedName>
</protein>
<dbReference type="Pfam" id="PF12323">
    <property type="entry name" value="HTH_OrfB_IS605"/>
    <property type="match status" value="1"/>
</dbReference>
<comment type="caution">
    <text evidence="2">The sequence shown here is derived from an EMBL/GenBank/DDBJ whole genome shotgun (WGS) entry which is preliminary data.</text>
</comment>
<dbReference type="AlphaFoldDB" id="T1B4J0"/>
<gene>
    <name evidence="2" type="ORF">B1A_07557</name>
</gene>
<organism evidence="2">
    <name type="scientific">mine drainage metagenome</name>
    <dbReference type="NCBI Taxonomy" id="410659"/>
    <lineage>
        <taxon>unclassified sequences</taxon>
        <taxon>metagenomes</taxon>
        <taxon>ecological metagenomes</taxon>
    </lineage>
</organism>